<dbReference type="Proteomes" id="UP000184932">
    <property type="component" value="Unassembled WGS sequence"/>
</dbReference>
<sequence>MPVPLYRFLITLAAPVLAVLFALRLIRRSETAADLRERLATTDEPRLPGPRLWLHGASNGELAAARGLIDALLSAHPELQLTITANTTTGRDMAAAWQLPRTTARLAPVDLRPVLRRFLASHAPRALLVIENELWPNRLDLARAAGLPVIVTSARLSARSAKRWTLLPGLAHKVLSAVTLLSAQDEAAAARFTALGLPSGARAAPLALKTATPPPPVDPTALAALRAHFDRDTTVLAASTHPGEEELVLSAFAKARESRPALRLILAPRHARRGPEVAALIERAGLAFSTRSKSETPADAPVYLADTMGEMGLWYALSGTCFTGGSLVEKGGHTPWEPVHFGCAILHGPSCFNQAEAFDALDEAGAAGVVADASALAEALATLTPELRGRMAEDARRVAAERQPDLEPLVARITRIAGLTAPNP</sequence>
<evidence type="ECO:0000256" key="10">
    <source>
        <dbReference type="RuleBase" id="RU365103"/>
    </source>
</evidence>
<keyword evidence="10" id="KW-0812">Transmembrane</keyword>
<accession>A0A1N6EF50</accession>
<evidence type="ECO:0000256" key="2">
    <source>
        <dbReference type="ARBA" id="ARBA00004713"/>
    </source>
</evidence>
<dbReference type="PANTHER" id="PTHR42755">
    <property type="entry name" value="3-DEOXY-MANNO-OCTULOSONATE CYTIDYLYLTRANSFERASE"/>
    <property type="match status" value="1"/>
</dbReference>
<feature type="active site" description="Proton acceptor" evidence="8">
    <location>
        <position position="61"/>
    </location>
</feature>
<dbReference type="GO" id="GO:0043842">
    <property type="term" value="F:Kdo transferase activity"/>
    <property type="evidence" value="ECO:0007669"/>
    <property type="project" value="UniProtKB-EC"/>
</dbReference>
<keyword evidence="13" id="KW-1185">Reference proteome</keyword>
<dbReference type="EMBL" id="FSRL01000001">
    <property type="protein sequence ID" value="SIN81688.1"/>
    <property type="molecule type" value="Genomic_DNA"/>
</dbReference>
<dbReference type="RefSeq" id="WP_175570418.1">
    <property type="nucleotide sequence ID" value="NZ_FSRL01000001.1"/>
</dbReference>
<dbReference type="AlphaFoldDB" id="A0A1N6EF50"/>
<comment type="similarity">
    <text evidence="10">Belongs to the glycosyltransferase group 1 family.</text>
</comment>
<comment type="subcellular location">
    <subcellularLocation>
        <location evidence="10">Cell membrane</location>
    </subcellularLocation>
</comment>
<dbReference type="STRING" id="1217970.SAMN05444002_0702"/>
<evidence type="ECO:0000313" key="13">
    <source>
        <dbReference type="Proteomes" id="UP000184932"/>
    </source>
</evidence>
<dbReference type="Gene3D" id="3.40.50.11720">
    <property type="entry name" value="3-Deoxy-D-manno-octulosonic-acid transferase, N-terminal domain"/>
    <property type="match status" value="1"/>
</dbReference>
<evidence type="ECO:0000256" key="5">
    <source>
        <dbReference type="ARBA" id="ARBA00022679"/>
    </source>
</evidence>
<evidence type="ECO:0000256" key="8">
    <source>
        <dbReference type="PIRSR" id="PIRSR639901-1"/>
    </source>
</evidence>
<dbReference type="EC" id="2.4.99.12" evidence="3 10"/>
<comment type="pathway">
    <text evidence="2 10">Bacterial outer membrane biogenesis; LPS core biosynthesis.</text>
</comment>
<evidence type="ECO:0000313" key="12">
    <source>
        <dbReference type="EMBL" id="SIN81688.1"/>
    </source>
</evidence>
<dbReference type="PANTHER" id="PTHR42755:SF1">
    <property type="entry name" value="3-DEOXY-D-MANNO-OCTULOSONIC ACID TRANSFERASE, MITOCHONDRIAL-RELATED"/>
    <property type="match status" value="1"/>
</dbReference>
<evidence type="ECO:0000259" key="11">
    <source>
        <dbReference type="Pfam" id="PF04413"/>
    </source>
</evidence>
<dbReference type="GO" id="GO:0009244">
    <property type="term" value="P:lipopolysaccharide core region biosynthetic process"/>
    <property type="evidence" value="ECO:0007669"/>
    <property type="project" value="UniProtKB-UniRule"/>
</dbReference>
<evidence type="ECO:0000256" key="1">
    <source>
        <dbReference type="ARBA" id="ARBA00003394"/>
    </source>
</evidence>
<feature type="site" description="Transition state stabilizer" evidence="9">
    <location>
        <position position="209"/>
    </location>
</feature>
<protein>
    <recommendedName>
        <fullName evidence="4 10">3-deoxy-D-manno-octulosonic acid transferase</fullName>
        <shortName evidence="10">Kdo transferase</shortName>
        <ecNumber evidence="3 10">2.4.99.12</ecNumber>
    </recommendedName>
    <alternativeName>
        <fullName evidence="6 10">Lipid IV(A) 3-deoxy-D-manno-octulosonic acid transferase</fullName>
    </alternativeName>
</protein>
<evidence type="ECO:0000256" key="9">
    <source>
        <dbReference type="PIRSR" id="PIRSR639901-2"/>
    </source>
</evidence>
<dbReference type="GO" id="GO:0005886">
    <property type="term" value="C:plasma membrane"/>
    <property type="evidence" value="ECO:0007669"/>
    <property type="project" value="UniProtKB-SubCell"/>
</dbReference>
<reference evidence="13" key="1">
    <citation type="submission" date="2016-11" db="EMBL/GenBank/DDBJ databases">
        <authorList>
            <person name="Varghese N."/>
            <person name="Submissions S."/>
        </authorList>
    </citation>
    <scope>NUCLEOTIDE SEQUENCE [LARGE SCALE GENOMIC DNA]</scope>
    <source>
        <strain evidence="13">DSM 29440</strain>
    </source>
</reference>
<evidence type="ECO:0000256" key="7">
    <source>
        <dbReference type="ARBA" id="ARBA00049183"/>
    </source>
</evidence>
<gene>
    <name evidence="12" type="ORF">SAMN05444002_0702</name>
</gene>
<dbReference type="SUPFAM" id="SSF53756">
    <property type="entry name" value="UDP-Glycosyltransferase/glycogen phosphorylase"/>
    <property type="match status" value="1"/>
</dbReference>
<dbReference type="InterPro" id="IPR007507">
    <property type="entry name" value="Glycos_transf_N"/>
</dbReference>
<comment type="catalytic activity">
    <reaction evidence="7 10">
        <text>lipid IVA (E. coli) + CMP-3-deoxy-beta-D-manno-octulosonate = alpha-Kdo-(2-&gt;6)-lipid IVA (E. coli) + CMP + H(+)</text>
        <dbReference type="Rhea" id="RHEA:28066"/>
        <dbReference type="ChEBI" id="CHEBI:15378"/>
        <dbReference type="ChEBI" id="CHEBI:58603"/>
        <dbReference type="ChEBI" id="CHEBI:60364"/>
        <dbReference type="ChEBI" id="CHEBI:60377"/>
        <dbReference type="ChEBI" id="CHEBI:85987"/>
        <dbReference type="EC" id="2.4.99.12"/>
    </reaction>
</comment>
<dbReference type="UniPathway" id="UPA00958"/>
<keyword evidence="5 10" id="KW-0808">Transferase</keyword>
<evidence type="ECO:0000256" key="4">
    <source>
        <dbReference type="ARBA" id="ARBA00019077"/>
    </source>
</evidence>
<evidence type="ECO:0000256" key="6">
    <source>
        <dbReference type="ARBA" id="ARBA00031445"/>
    </source>
</evidence>
<dbReference type="InterPro" id="IPR039901">
    <property type="entry name" value="Kdotransferase"/>
</dbReference>
<organism evidence="12 13">
    <name type="scientific">Vannielia litorea</name>
    <dbReference type="NCBI Taxonomy" id="1217970"/>
    <lineage>
        <taxon>Bacteria</taxon>
        <taxon>Pseudomonadati</taxon>
        <taxon>Pseudomonadota</taxon>
        <taxon>Alphaproteobacteria</taxon>
        <taxon>Rhodobacterales</taxon>
        <taxon>Paracoccaceae</taxon>
        <taxon>Vannielia</taxon>
    </lineage>
</organism>
<keyword evidence="10" id="KW-0448">Lipopolysaccharide biosynthesis</keyword>
<name>A0A1N6EF50_9RHOB</name>
<feature type="domain" description="3-deoxy-D-manno-octulosonic-acid transferase N-terminal" evidence="11">
    <location>
        <begin position="35"/>
        <end position="199"/>
    </location>
</feature>
<dbReference type="GO" id="GO:0009245">
    <property type="term" value="P:lipid A biosynthetic process"/>
    <property type="evidence" value="ECO:0007669"/>
    <property type="project" value="TreeGrafter"/>
</dbReference>
<dbReference type="Pfam" id="PF04413">
    <property type="entry name" value="Glycos_transf_N"/>
    <property type="match status" value="1"/>
</dbReference>
<keyword evidence="10" id="KW-1133">Transmembrane helix</keyword>
<feature type="transmembrane region" description="Helical" evidence="10">
    <location>
        <begin position="6"/>
        <end position="26"/>
    </location>
</feature>
<comment type="function">
    <text evidence="1 10">Involved in lipopolysaccharide (LPS) biosynthesis. Catalyzes the transfer of 3-deoxy-D-manno-octulosonate (Kdo) residue(s) from CMP-Kdo to lipid IV(A), the tetraacyldisaccharide-1,4'-bisphosphate precursor of lipid A.</text>
</comment>
<keyword evidence="10" id="KW-0472">Membrane</keyword>
<proteinExistence type="inferred from homology"/>
<evidence type="ECO:0000256" key="3">
    <source>
        <dbReference type="ARBA" id="ARBA00012621"/>
    </source>
</evidence>
<dbReference type="Gene3D" id="3.40.50.2000">
    <property type="entry name" value="Glycogen Phosphorylase B"/>
    <property type="match status" value="1"/>
</dbReference>
<dbReference type="InterPro" id="IPR038107">
    <property type="entry name" value="Glycos_transf_N_sf"/>
</dbReference>
<feature type="site" description="Transition state stabilizer" evidence="9">
    <location>
        <position position="131"/>
    </location>
</feature>
<keyword evidence="10" id="KW-1003">Cell membrane</keyword>